<dbReference type="GeneID" id="93420974"/>
<reference evidence="2 3" key="1">
    <citation type="submission" date="2018-06" db="EMBL/GenBank/DDBJ databases">
        <authorList>
            <consortium name="Pathogen Informatics"/>
            <person name="Doyle S."/>
        </authorList>
    </citation>
    <scope>NUCLEOTIDE SEQUENCE [LARGE SCALE GENOMIC DNA]</scope>
    <source>
        <strain evidence="2 3">NCTC12026</strain>
    </source>
</reference>
<evidence type="ECO:0000256" key="1">
    <source>
        <dbReference type="SAM" id="SignalP"/>
    </source>
</evidence>
<proteinExistence type="predicted"/>
<dbReference type="EMBL" id="UGUA01000002">
    <property type="protein sequence ID" value="SUC35229.1"/>
    <property type="molecule type" value="Genomic_DNA"/>
</dbReference>
<keyword evidence="1" id="KW-0732">Signal</keyword>
<evidence type="ECO:0000313" key="3">
    <source>
        <dbReference type="Proteomes" id="UP000255129"/>
    </source>
</evidence>
<name>A0A379G2J2_9GAMM</name>
<feature type="signal peptide" evidence="1">
    <location>
        <begin position="1"/>
        <end position="23"/>
    </location>
</feature>
<dbReference type="OrthoDB" id="6465235at2"/>
<dbReference type="AlphaFoldDB" id="A0A379G2J2"/>
<evidence type="ECO:0000313" key="2">
    <source>
        <dbReference type="EMBL" id="SUC35229.1"/>
    </source>
</evidence>
<protein>
    <submittedName>
        <fullName evidence="2">Uncharacterized protein</fullName>
    </submittedName>
</protein>
<dbReference type="RefSeq" id="WP_006813341.1">
    <property type="nucleotide sequence ID" value="NZ_AP018946.1"/>
</dbReference>
<dbReference type="Proteomes" id="UP000255129">
    <property type="component" value="Unassembled WGS sequence"/>
</dbReference>
<feature type="chain" id="PRO_5016780132" evidence="1">
    <location>
        <begin position="24"/>
        <end position="90"/>
    </location>
</feature>
<sequence length="90" mass="10389">MKKCLFTPFFIAIALLTSASVFAQSADTTLVADFDGANSSYYELSLDRIIHNDDADLESRRENHEVSRQELSEITNDKRFTGRQFNFYKR</sequence>
<accession>A0A379G2J2</accession>
<organism evidence="2 3">
    <name type="scientific">Providencia rustigianii</name>
    <dbReference type="NCBI Taxonomy" id="158850"/>
    <lineage>
        <taxon>Bacteria</taxon>
        <taxon>Pseudomonadati</taxon>
        <taxon>Pseudomonadota</taxon>
        <taxon>Gammaproteobacteria</taxon>
        <taxon>Enterobacterales</taxon>
        <taxon>Morganellaceae</taxon>
        <taxon>Providencia</taxon>
    </lineage>
</organism>
<gene>
    <name evidence="2" type="ORF">NCTC12026_01612</name>
</gene>